<protein>
    <submittedName>
        <fullName evidence="2">Transposase</fullName>
    </submittedName>
</protein>
<reference evidence="2" key="1">
    <citation type="submission" date="2022-08" db="EMBL/GenBank/DDBJ databases">
        <title>Genomic Encyclopedia of Type Strains, Phase V (KMG-V): Genome sequencing to study the core and pangenomes of soil and plant-associated prokaryotes.</title>
        <authorList>
            <person name="Whitman W."/>
        </authorList>
    </citation>
    <scope>NUCLEOTIDE SEQUENCE</scope>
    <source>
        <strain evidence="2">SP3049</strain>
    </source>
</reference>
<dbReference type="SUPFAM" id="SSF46689">
    <property type="entry name" value="Homeodomain-like"/>
    <property type="match status" value="1"/>
</dbReference>
<organism evidence="2 3">
    <name type="scientific">Salinibacter ruber</name>
    <dbReference type="NCBI Taxonomy" id="146919"/>
    <lineage>
        <taxon>Bacteria</taxon>
        <taxon>Pseudomonadati</taxon>
        <taxon>Rhodothermota</taxon>
        <taxon>Rhodothermia</taxon>
        <taxon>Rhodothermales</taxon>
        <taxon>Salinibacteraceae</taxon>
        <taxon>Salinibacter</taxon>
    </lineage>
</organism>
<evidence type="ECO:0000313" key="3">
    <source>
        <dbReference type="Proteomes" id="UP001155057"/>
    </source>
</evidence>
<dbReference type="AlphaFoldDB" id="A0A9X2UH23"/>
<dbReference type="InterPro" id="IPR009057">
    <property type="entry name" value="Homeodomain-like_sf"/>
</dbReference>
<sequence>MTGPMVYKWFDRFDEEGPSGLYDRDRDGRPKKITDEVEEEIERLLEGDPTEEGENAIRWTTGRIAEHLDRELGANVHPETVRDAPGRLEYSWTRPRRELPPTDPEAYRKRLAAIVEAVAEADEETSVLVEDETILGAVSSASAHVATRGGAAGRQSPRGKR</sequence>
<gene>
    <name evidence="2" type="ORF">GGP61_002895</name>
</gene>
<dbReference type="EMBL" id="JANUAE010000012">
    <property type="protein sequence ID" value="MCS3711262.1"/>
    <property type="molecule type" value="Genomic_DNA"/>
</dbReference>
<proteinExistence type="predicted"/>
<name>A0A9X2UH23_9BACT</name>
<dbReference type="Pfam" id="PF13565">
    <property type="entry name" value="HTH_32"/>
    <property type="match status" value="1"/>
</dbReference>
<accession>A0A9X2UH23</accession>
<comment type="caution">
    <text evidence="2">The sequence shown here is derived from an EMBL/GenBank/DDBJ whole genome shotgun (WGS) entry which is preliminary data.</text>
</comment>
<dbReference type="Proteomes" id="UP001155057">
    <property type="component" value="Unassembled WGS sequence"/>
</dbReference>
<feature type="region of interest" description="Disordered" evidence="1">
    <location>
        <begin position="140"/>
        <end position="161"/>
    </location>
</feature>
<evidence type="ECO:0000256" key="1">
    <source>
        <dbReference type="SAM" id="MobiDB-lite"/>
    </source>
</evidence>
<evidence type="ECO:0000313" key="2">
    <source>
        <dbReference type="EMBL" id="MCS3711262.1"/>
    </source>
</evidence>